<organism evidence="1 2">
    <name type="scientific">Aquilegia coerulea</name>
    <name type="common">Rocky mountain columbine</name>
    <dbReference type="NCBI Taxonomy" id="218851"/>
    <lineage>
        <taxon>Eukaryota</taxon>
        <taxon>Viridiplantae</taxon>
        <taxon>Streptophyta</taxon>
        <taxon>Embryophyta</taxon>
        <taxon>Tracheophyta</taxon>
        <taxon>Spermatophyta</taxon>
        <taxon>Magnoliopsida</taxon>
        <taxon>Ranunculales</taxon>
        <taxon>Ranunculaceae</taxon>
        <taxon>Thalictroideae</taxon>
        <taxon>Aquilegia</taxon>
    </lineage>
</organism>
<keyword evidence="2" id="KW-1185">Reference proteome</keyword>
<evidence type="ECO:0000313" key="1">
    <source>
        <dbReference type="EMBL" id="PIA25946.1"/>
    </source>
</evidence>
<dbReference type="Proteomes" id="UP000230069">
    <property type="component" value="Unassembled WGS sequence"/>
</dbReference>
<reference evidence="1 2" key="1">
    <citation type="submission" date="2017-09" db="EMBL/GenBank/DDBJ databases">
        <title>WGS assembly of Aquilegia coerulea Goldsmith.</title>
        <authorList>
            <person name="Hodges S."/>
            <person name="Kramer E."/>
            <person name="Nordborg M."/>
            <person name="Tomkins J."/>
            <person name="Borevitz J."/>
            <person name="Derieg N."/>
            <person name="Yan J."/>
            <person name="Mihaltcheva S."/>
            <person name="Hayes R.D."/>
            <person name="Rokhsar D."/>
        </authorList>
    </citation>
    <scope>NUCLEOTIDE SEQUENCE [LARGE SCALE GENOMIC DNA]</scope>
    <source>
        <strain evidence="2">cv. Goldsmith</strain>
    </source>
</reference>
<accession>A0A2G5C3U9</accession>
<proteinExistence type="predicted"/>
<evidence type="ECO:0000313" key="2">
    <source>
        <dbReference type="Proteomes" id="UP000230069"/>
    </source>
</evidence>
<dbReference type="InParanoid" id="A0A2G5C3U9"/>
<gene>
    <name evidence="1" type="ORF">AQUCO_10200010v1</name>
</gene>
<sequence>MDIAEFIGLLFSCDQKYQKFGINITKKTCRNAMRRHDLPEENECYHHATSYECYLEIEKEKKTATQQVQIM</sequence>
<name>A0A2G5C3U9_AQUCA</name>
<dbReference type="EMBL" id="KZ305118">
    <property type="protein sequence ID" value="PIA25946.1"/>
    <property type="molecule type" value="Genomic_DNA"/>
</dbReference>
<protein>
    <submittedName>
        <fullName evidence="1">Uncharacterized protein</fullName>
    </submittedName>
</protein>
<dbReference type="AlphaFoldDB" id="A0A2G5C3U9"/>